<dbReference type="InterPro" id="IPR029062">
    <property type="entry name" value="Class_I_gatase-like"/>
</dbReference>
<dbReference type="RefSeq" id="WP_274153492.1">
    <property type="nucleotide sequence ID" value="NZ_CP117812.1"/>
</dbReference>
<proteinExistence type="predicted"/>
<dbReference type="Gene3D" id="3.40.50.880">
    <property type="match status" value="1"/>
</dbReference>
<accession>A0ABY7W0R5</accession>
<dbReference type="Proteomes" id="UP001214250">
    <property type="component" value="Chromosome 2"/>
</dbReference>
<name>A0ABY7W0R5_9BACT</name>
<dbReference type="PROSITE" id="PS51257">
    <property type="entry name" value="PROKAR_LIPOPROTEIN"/>
    <property type="match status" value="1"/>
</dbReference>
<sequence>MKYLMLIMLGVLVGCSSVSKTQKVLYVTTEPGKHHDYTAQRLIFEKVALEAGWDYTVHSNEHYEQLKQLADSDLTKGYDAVIYNFCFANSKDLLTTENLIKQTREKGTPAMVIHCSMHSFWATFKNGDPKALGSDYKGQAKADAEEVKKWKATYPDREFPVWGDFTGIASTGHGPKIPMKVEKCCEHEATKSLAKGGYTTVNAELYNNYYLVDGVQPLLRGVQKGMGTKGRGKNKKTYKVDDEAIIMWQVPQGKSEVVGLTTGHSTEEWQQKEFQLLIKDAVNYLLK</sequence>
<evidence type="ECO:0008006" key="3">
    <source>
        <dbReference type="Google" id="ProtNLM"/>
    </source>
</evidence>
<protein>
    <recommendedName>
        <fullName evidence="3">ThuA-like domain-containing protein</fullName>
    </recommendedName>
</protein>
<evidence type="ECO:0000313" key="1">
    <source>
        <dbReference type="EMBL" id="WDE98621.1"/>
    </source>
</evidence>
<evidence type="ECO:0000313" key="2">
    <source>
        <dbReference type="Proteomes" id="UP001214250"/>
    </source>
</evidence>
<reference evidence="1 2" key="1">
    <citation type="submission" date="2023-02" db="EMBL/GenBank/DDBJ databases">
        <title>Genome sequence of Lentisphaera profundi SAORIC-696.</title>
        <authorList>
            <person name="Kim e."/>
            <person name="Cho J.-C."/>
            <person name="Choi A."/>
            <person name="Kang I."/>
        </authorList>
    </citation>
    <scope>NUCLEOTIDE SEQUENCE [LARGE SCALE GENOMIC DNA]</scope>
    <source>
        <strain evidence="1 2">SAORIC-696</strain>
    </source>
</reference>
<organism evidence="1 2">
    <name type="scientific">Lentisphaera profundi</name>
    <dbReference type="NCBI Taxonomy" id="1658616"/>
    <lineage>
        <taxon>Bacteria</taxon>
        <taxon>Pseudomonadati</taxon>
        <taxon>Lentisphaerota</taxon>
        <taxon>Lentisphaeria</taxon>
        <taxon>Lentisphaerales</taxon>
        <taxon>Lentisphaeraceae</taxon>
        <taxon>Lentisphaera</taxon>
    </lineage>
</organism>
<dbReference type="EMBL" id="CP117812">
    <property type="protein sequence ID" value="WDE98621.1"/>
    <property type="molecule type" value="Genomic_DNA"/>
</dbReference>
<keyword evidence="2" id="KW-1185">Reference proteome</keyword>
<dbReference type="SUPFAM" id="SSF52317">
    <property type="entry name" value="Class I glutamine amidotransferase-like"/>
    <property type="match status" value="1"/>
</dbReference>
<gene>
    <name evidence="1" type="ORF">PQO03_12315</name>
</gene>